<dbReference type="Proteomes" id="UP001300692">
    <property type="component" value="Unassembled WGS sequence"/>
</dbReference>
<protein>
    <recommendedName>
        <fullName evidence="3">N-acetyltransferase domain-containing protein</fullName>
    </recommendedName>
</protein>
<evidence type="ECO:0008006" key="3">
    <source>
        <dbReference type="Google" id="ProtNLM"/>
    </source>
</evidence>
<sequence>MKLIEVSTQEEAEEFVHFAVRLYRQDRFWIRPLDQDIEWVFDKQKNKTFGHGYCTRWLLKRDGETIGRIAAFINGKTAHKSNDQPTGGIGFFECIEDQQVANLLFDTAKEWLEDLGMEAMDGPINFGDRDKWWGLLVDGFHLEPNYQCNYHKPYYRFLFENYGFEIYFKQFTFIREIADPVHIRIEEKAEKVRALGEYQFRHIRRYRLSHYAEEFRIVYNKAWSGHDGVAEMSKDEALAIMKQLKPVLDEKLIWFAYYQNEPVAFFVGLPEVNQIFKYMDGELNLIGKIKFLLHRLLSTNKKVLGLVFGVVPEHQGKGLDGALIWEVAKFLQKKYQKYETIEMNWIGDFNRKMLLVLKQVGGDIGKTHHTYRYLFDRSRPFSRLPIK</sequence>
<gene>
    <name evidence="1" type="ORF">N7U62_19345</name>
</gene>
<dbReference type="Gene3D" id="3.40.630.30">
    <property type="match status" value="1"/>
</dbReference>
<dbReference type="SUPFAM" id="SSF55729">
    <property type="entry name" value="Acyl-CoA N-acyltransferases (Nat)"/>
    <property type="match status" value="1"/>
</dbReference>
<evidence type="ECO:0000313" key="2">
    <source>
        <dbReference type="Proteomes" id="UP001300692"/>
    </source>
</evidence>
<accession>A0ABT3CYS8</accession>
<organism evidence="1 2">
    <name type="scientific">Reichenbachiella ulvae</name>
    <dbReference type="NCBI Taxonomy" id="2980104"/>
    <lineage>
        <taxon>Bacteria</taxon>
        <taxon>Pseudomonadati</taxon>
        <taxon>Bacteroidota</taxon>
        <taxon>Cytophagia</taxon>
        <taxon>Cytophagales</taxon>
        <taxon>Reichenbachiellaceae</taxon>
        <taxon>Reichenbachiella</taxon>
    </lineage>
</organism>
<dbReference type="RefSeq" id="WP_264139730.1">
    <property type="nucleotide sequence ID" value="NZ_JAOYOD010000001.1"/>
</dbReference>
<evidence type="ECO:0000313" key="1">
    <source>
        <dbReference type="EMBL" id="MCV9388841.1"/>
    </source>
</evidence>
<keyword evidence="2" id="KW-1185">Reference proteome</keyword>
<comment type="caution">
    <text evidence="1">The sequence shown here is derived from an EMBL/GenBank/DDBJ whole genome shotgun (WGS) entry which is preliminary data.</text>
</comment>
<name>A0ABT3CYS8_9BACT</name>
<dbReference type="EMBL" id="JAOYOD010000001">
    <property type="protein sequence ID" value="MCV9388841.1"/>
    <property type="molecule type" value="Genomic_DNA"/>
</dbReference>
<reference evidence="1 2" key="1">
    <citation type="submission" date="2022-10" db="EMBL/GenBank/DDBJ databases">
        <title>Comparative genomics and taxonomic characterization of three novel marine species of genus Reichenbachiella exhibiting antioxidant and polysaccharide degradation activities.</title>
        <authorList>
            <person name="Muhammad N."/>
            <person name="Lee Y.-J."/>
            <person name="Ko J."/>
            <person name="Kim S.-G."/>
        </authorList>
    </citation>
    <scope>NUCLEOTIDE SEQUENCE [LARGE SCALE GENOMIC DNA]</scope>
    <source>
        <strain evidence="1 2">ABR2-5</strain>
    </source>
</reference>
<dbReference type="PANTHER" id="PTHR41368:SF1">
    <property type="entry name" value="PROTEIN YGHO"/>
    <property type="match status" value="1"/>
</dbReference>
<proteinExistence type="predicted"/>
<dbReference type="InterPro" id="IPR016181">
    <property type="entry name" value="Acyl_CoA_acyltransferase"/>
</dbReference>
<dbReference type="InterPro" id="IPR039968">
    <property type="entry name" value="BcerS-like"/>
</dbReference>
<dbReference type="PANTHER" id="PTHR41368">
    <property type="entry name" value="PROTEIN YGHO"/>
    <property type="match status" value="1"/>
</dbReference>